<dbReference type="SUPFAM" id="SSF54786">
    <property type="entry name" value="YcfA/nrd intein domain"/>
    <property type="match status" value="1"/>
</dbReference>
<evidence type="ECO:0000256" key="3">
    <source>
        <dbReference type="ARBA" id="ARBA00022722"/>
    </source>
</evidence>
<dbReference type="GO" id="GO:0003729">
    <property type="term" value="F:mRNA binding"/>
    <property type="evidence" value="ECO:0007669"/>
    <property type="project" value="InterPro"/>
</dbReference>
<evidence type="ECO:0000256" key="5">
    <source>
        <dbReference type="ARBA" id="ARBA00022801"/>
    </source>
</evidence>
<evidence type="ECO:0000256" key="2">
    <source>
        <dbReference type="ARBA" id="ARBA00022649"/>
    </source>
</evidence>
<dbReference type="Gene3D" id="3.30.920.30">
    <property type="entry name" value="Hypothetical protein"/>
    <property type="match status" value="1"/>
</dbReference>
<evidence type="ECO:0000256" key="7">
    <source>
        <dbReference type="ARBA" id="ARBA00023016"/>
    </source>
</evidence>
<keyword evidence="6" id="KW-0694">RNA-binding</keyword>
<sequence>MPMKPRELVRILKRNGFIEKSQQGSHLKMYNPLTKVTIPIPIHAREMKKGIEHAILKKAGLE</sequence>
<keyword evidence="4" id="KW-0255">Endonuclease</keyword>
<evidence type="ECO:0000256" key="6">
    <source>
        <dbReference type="ARBA" id="ARBA00022884"/>
    </source>
</evidence>
<name>A0A4Z0JKM6_9LACO</name>
<dbReference type="Pfam" id="PF07927">
    <property type="entry name" value="HicA_toxin"/>
    <property type="match status" value="1"/>
</dbReference>
<dbReference type="EMBL" id="RKLY01000019">
    <property type="protein sequence ID" value="TGD22702.1"/>
    <property type="molecule type" value="Genomic_DNA"/>
</dbReference>
<comment type="similarity">
    <text evidence="1">Belongs to the HicA mRNA interferase family.</text>
</comment>
<gene>
    <name evidence="8" type="ORF">EGT49_07940</name>
</gene>
<comment type="caution">
    <text evidence="8">The sequence shown here is derived from an EMBL/GenBank/DDBJ whole genome shotgun (WGS) entry which is preliminary data.</text>
</comment>
<evidence type="ECO:0000256" key="1">
    <source>
        <dbReference type="ARBA" id="ARBA00006620"/>
    </source>
</evidence>
<keyword evidence="5" id="KW-0378">Hydrolase</keyword>
<protein>
    <submittedName>
        <fullName evidence="8">Type II toxin-antitoxin system HicA family toxin</fullName>
    </submittedName>
</protein>
<dbReference type="InterPro" id="IPR012933">
    <property type="entry name" value="HicA_mRNA_interferase"/>
</dbReference>
<proteinExistence type="inferred from homology"/>
<dbReference type="AlphaFoldDB" id="A0A4Z0JKM6"/>
<keyword evidence="9" id="KW-1185">Reference proteome</keyword>
<dbReference type="GO" id="GO:0016787">
    <property type="term" value="F:hydrolase activity"/>
    <property type="evidence" value="ECO:0007669"/>
    <property type="project" value="UniProtKB-KW"/>
</dbReference>
<organism evidence="8 9">
    <name type="scientific">Companilactobacillus suantsaicola</name>
    <dbReference type="NCBI Taxonomy" id="2487723"/>
    <lineage>
        <taxon>Bacteria</taxon>
        <taxon>Bacillati</taxon>
        <taxon>Bacillota</taxon>
        <taxon>Bacilli</taxon>
        <taxon>Lactobacillales</taxon>
        <taxon>Lactobacillaceae</taxon>
        <taxon>Companilactobacillus</taxon>
    </lineage>
</organism>
<dbReference type="Proteomes" id="UP000298021">
    <property type="component" value="Unassembled WGS sequence"/>
</dbReference>
<evidence type="ECO:0000313" key="8">
    <source>
        <dbReference type="EMBL" id="TGD22702.1"/>
    </source>
</evidence>
<reference evidence="8 9" key="1">
    <citation type="submission" date="2018-10" db="EMBL/GenBank/DDBJ databases">
        <title>Lactobacillus sp. R7 and Lactobacillus sp. R19 isolated from fermented mustard green product of Taiwan.</title>
        <authorList>
            <person name="Lin S.-T."/>
        </authorList>
    </citation>
    <scope>NUCLEOTIDE SEQUENCE [LARGE SCALE GENOMIC DNA]</scope>
    <source>
        <strain evidence="8 9">BCRC 81127</strain>
    </source>
</reference>
<dbReference type="OrthoDB" id="286048at2"/>
<keyword evidence="7" id="KW-0346">Stress response</keyword>
<evidence type="ECO:0000313" key="9">
    <source>
        <dbReference type="Proteomes" id="UP000298021"/>
    </source>
</evidence>
<dbReference type="InterPro" id="IPR038570">
    <property type="entry name" value="HicA_sf"/>
</dbReference>
<dbReference type="RefSeq" id="WP_135373191.1">
    <property type="nucleotide sequence ID" value="NZ_RKLY01000019.1"/>
</dbReference>
<keyword evidence="2" id="KW-1277">Toxin-antitoxin system</keyword>
<dbReference type="GO" id="GO:0004519">
    <property type="term" value="F:endonuclease activity"/>
    <property type="evidence" value="ECO:0007669"/>
    <property type="project" value="UniProtKB-KW"/>
</dbReference>
<evidence type="ECO:0000256" key="4">
    <source>
        <dbReference type="ARBA" id="ARBA00022759"/>
    </source>
</evidence>
<keyword evidence="3" id="KW-0540">Nuclease</keyword>
<accession>A0A4Z0JKM6</accession>